<reference evidence="2 3" key="1">
    <citation type="submission" date="2020-09" db="EMBL/GenBank/DDBJ databases">
        <title>De no assembly of potato wild relative species, Solanum commersonii.</title>
        <authorList>
            <person name="Cho K."/>
        </authorList>
    </citation>
    <scope>NUCLEOTIDE SEQUENCE [LARGE SCALE GENOMIC DNA]</scope>
    <source>
        <strain evidence="2">LZ3.2</strain>
        <tissue evidence="2">Leaf</tissue>
    </source>
</reference>
<dbReference type="GO" id="GO:0080044">
    <property type="term" value="F:quercetin 7-O-glucosyltransferase activity"/>
    <property type="evidence" value="ECO:0007669"/>
    <property type="project" value="TreeGrafter"/>
</dbReference>
<dbReference type="AlphaFoldDB" id="A0A9J5X7U5"/>
<dbReference type="PANTHER" id="PTHR11926">
    <property type="entry name" value="GLUCOSYL/GLUCURONOSYL TRANSFERASES"/>
    <property type="match status" value="1"/>
</dbReference>
<proteinExistence type="inferred from homology"/>
<evidence type="ECO:0000256" key="1">
    <source>
        <dbReference type="ARBA" id="ARBA00009995"/>
    </source>
</evidence>
<keyword evidence="3" id="KW-1185">Reference proteome</keyword>
<protein>
    <submittedName>
        <fullName evidence="2">Uncharacterized protein</fullName>
    </submittedName>
</protein>
<accession>A0A9J5X7U5</accession>
<dbReference type="PANTHER" id="PTHR11926:SF774">
    <property type="entry name" value="UDP-GLYCOSYLTRANSFERASE 85A1-RELATED"/>
    <property type="match status" value="1"/>
</dbReference>
<dbReference type="GO" id="GO:0080043">
    <property type="term" value="F:quercetin 3-O-glucosyltransferase activity"/>
    <property type="evidence" value="ECO:0007669"/>
    <property type="project" value="TreeGrafter"/>
</dbReference>
<dbReference type="SUPFAM" id="SSF53756">
    <property type="entry name" value="UDP-Glycosyltransferase/glycogen phosphorylase"/>
    <property type="match status" value="1"/>
</dbReference>
<sequence>MAKQLHPHALVIPCPYQGHINPAIHLSLKLASKGFIITFINTQFIHSQITKAHSPSSSEPGPESGLENIFSKACESGLDIRYLTISDGFRLEFDRNMNSLPFLEGRKGDWWWNGEVQCKVEAKKAAYIKLAECVDEEEKRKLKIVYKMTKTEAKLAAKMALNAACMSKWGSKVGRRSCIGLQKQERGRRYDLDQVKCIKDEEGKISWWKRPPSSKDGEAIFTNF</sequence>
<dbReference type="Gene3D" id="3.40.50.2000">
    <property type="entry name" value="Glycogen Phosphorylase B"/>
    <property type="match status" value="1"/>
</dbReference>
<comment type="caution">
    <text evidence="2">The sequence shown here is derived from an EMBL/GenBank/DDBJ whole genome shotgun (WGS) entry which is preliminary data.</text>
</comment>
<comment type="similarity">
    <text evidence="1">Belongs to the UDP-glycosyltransferase family.</text>
</comment>
<dbReference type="Proteomes" id="UP000824120">
    <property type="component" value="Chromosome 9"/>
</dbReference>
<evidence type="ECO:0000313" key="3">
    <source>
        <dbReference type="Proteomes" id="UP000824120"/>
    </source>
</evidence>
<evidence type="ECO:0000313" key="2">
    <source>
        <dbReference type="EMBL" id="KAG5584315.1"/>
    </source>
</evidence>
<organism evidence="2 3">
    <name type="scientific">Solanum commersonii</name>
    <name type="common">Commerson's wild potato</name>
    <name type="synonym">Commerson's nightshade</name>
    <dbReference type="NCBI Taxonomy" id="4109"/>
    <lineage>
        <taxon>Eukaryota</taxon>
        <taxon>Viridiplantae</taxon>
        <taxon>Streptophyta</taxon>
        <taxon>Embryophyta</taxon>
        <taxon>Tracheophyta</taxon>
        <taxon>Spermatophyta</taxon>
        <taxon>Magnoliopsida</taxon>
        <taxon>eudicotyledons</taxon>
        <taxon>Gunneridae</taxon>
        <taxon>Pentapetalae</taxon>
        <taxon>asterids</taxon>
        <taxon>lamiids</taxon>
        <taxon>Solanales</taxon>
        <taxon>Solanaceae</taxon>
        <taxon>Solanoideae</taxon>
        <taxon>Solaneae</taxon>
        <taxon>Solanum</taxon>
    </lineage>
</organism>
<gene>
    <name evidence="2" type="ORF">H5410_044749</name>
</gene>
<dbReference type="EMBL" id="JACXVP010000009">
    <property type="protein sequence ID" value="KAG5584315.1"/>
    <property type="molecule type" value="Genomic_DNA"/>
</dbReference>
<dbReference type="OrthoDB" id="5835829at2759"/>
<name>A0A9J5X7U5_SOLCO</name>